<keyword evidence="6 8" id="KW-0408">Iron</keyword>
<sequence>MTSTAPDAPDFPFRRTSVLHPESAEGAPQIKCPVTRVTTPAGDPAWLVTGYDEVREIYADDKRFLRSHHAPETAPRITQAFFLGGPTLNYGREQQDHDRMRRMLVPAFSVPRIRRLTEQIHTFIEECLDGMEAARQARPDQPVDLFELLASRLPAMVVCAMLGAPVKDHVKFHDWSQRLGAVHGGDDGKAAMGEFMAYTSQLADFKRENPGTDAISDILAMQAEDPSFTDRDVAMIAAVLLSAGVDTTTDRIGMGSVWLLSDTSRRDWLAADPDARVNGTVEEILRIAAPGGVGMLRYADEDVEVGGVTVARGEAVLLGNDVANRDAAKFENPDEFDPSRSPNQHVSFGYGPRVCIGSSLARTELRMVFPALLRRFPDLRLAVDVDEIELRYDQHVTGGVGSVPVLW</sequence>
<protein>
    <submittedName>
        <fullName evidence="9">Cytochrome P450</fullName>
    </submittedName>
</protein>
<dbReference type="EMBL" id="VJZE01000001">
    <property type="protein sequence ID" value="MPY38437.1"/>
    <property type="molecule type" value="Genomic_DNA"/>
</dbReference>
<dbReference type="InterPro" id="IPR017972">
    <property type="entry name" value="Cyt_P450_CS"/>
</dbReference>
<evidence type="ECO:0000256" key="1">
    <source>
        <dbReference type="ARBA" id="ARBA00001971"/>
    </source>
</evidence>
<proteinExistence type="inferred from homology"/>
<comment type="cofactor">
    <cofactor evidence="1">
        <name>heme</name>
        <dbReference type="ChEBI" id="CHEBI:30413"/>
    </cofactor>
</comment>
<dbReference type="GO" id="GO:0016705">
    <property type="term" value="F:oxidoreductase activity, acting on paired donors, with incorporation or reduction of molecular oxygen"/>
    <property type="evidence" value="ECO:0007669"/>
    <property type="project" value="InterPro"/>
</dbReference>
<evidence type="ECO:0000256" key="2">
    <source>
        <dbReference type="ARBA" id="ARBA00010617"/>
    </source>
</evidence>
<accession>A0A5N8VT70</accession>
<dbReference type="PROSITE" id="PS00086">
    <property type="entry name" value="CYTOCHROME_P450"/>
    <property type="match status" value="1"/>
</dbReference>
<evidence type="ECO:0000256" key="6">
    <source>
        <dbReference type="ARBA" id="ARBA00023004"/>
    </source>
</evidence>
<dbReference type="PANTHER" id="PTHR46696">
    <property type="entry name" value="P450, PUTATIVE (EUROFUNG)-RELATED"/>
    <property type="match status" value="1"/>
</dbReference>
<dbReference type="InterPro" id="IPR036396">
    <property type="entry name" value="Cyt_P450_sf"/>
</dbReference>
<evidence type="ECO:0000256" key="5">
    <source>
        <dbReference type="ARBA" id="ARBA00023002"/>
    </source>
</evidence>
<dbReference type="Pfam" id="PF00067">
    <property type="entry name" value="p450"/>
    <property type="match status" value="1"/>
</dbReference>
<dbReference type="GO" id="GO:0005506">
    <property type="term" value="F:iron ion binding"/>
    <property type="evidence" value="ECO:0007669"/>
    <property type="project" value="InterPro"/>
</dbReference>
<comment type="similarity">
    <text evidence="2 8">Belongs to the cytochrome P450 family.</text>
</comment>
<dbReference type="Proteomes" id="UP000326979">
    <property type="component" value="Unassembled WGS sequence"/>
</dbReference>
<dbReference type="SUPFAM" id="SSF48264">
    <property type="entry name" value="Cytochrome P450"/>
    <property type="match status" value="1"/>
</dbReference>
<name>A0A5N8VT70_9ACTN</name>
<reference evidence="9 10" key="1">
    <citation type="submission" date="2019-07" db="EMBL/GenBank/DDBJ databases">
        <title>New species of Amycolatopsis and Streptomyces.</title>
        <authorList>
            <person name="Duangmal K."/>
            <person name="Teo W.F.A."/>
            <person name="Lipun K."/>
        </authorList>
    </citation>
    <scope>NUCLEOTIDE SEQUENCE [LARGE SCALE GENOMIC DNA]</scope>
    <source>
        <strain evidence="9 10">TISTR 2346</strain>
    </source>
</reference>
<dbReference type="OrthoDB" id="3664945at2"/>
<organism evidence="9 10">
    <name type="scientific">Streptomyces phyllanthi</name>
    <dbReference type="NCBI Taxonomy" id="1803180"/>
    <lineage>
        <taxon>Bacteria</taxon>
        <taxon>Bacillati</taxon>
        <taxon>Actinomycetota</taxon>
        <taxon>Actinomycetes</taxon>
        <taxon>Kitasatosporales</taxon>
        <taxon>Streptomycetaceae</taxon>
        <taxon>Streptomyces</taxon>
    </lineage>
</organism>
<dbReference type="GO" id="GO:0020037">
    <property type="term" value="F:heme binding"/>
    <property type="evidence" value="ECO:0007669"/>
    <property type="project" value="InterPro"/>
</dbReference>
<evidence type="ECO:0000313" key="10">
    <source>
        <dbReference type="Proteomes" id="UP000326979"/>
    </source>
</evidence>
<keyword evidence="10" id="KW-1185">Reference proteome</keyword>
<dbReference type="RefSeq" id="WP_152779116.1">
    <property type="nucleotide sequence ID" value="NZ_BAABEQ010000021.1"/>
</dbReference>
<dbReference type="Gene3D" id="1.10.630.10">
    <property type="entry name" value="Cytochrome P450"/>
    <property type="match status" value="1"/>
</dbReference>
<evidence type="ECO:0000256" key="4">
    <source>
        <dbReference type="ARBA" id="ARBA00022723"/>
    </source>
</evidence>
<dbReference type="InterPro" id="IPR001128">
    <property type="entry name" value="Cyt_P450"/>
</dbReference>
<gene>
    <name evidence="9" type="ORF">FNH04_00185</name>
</gene>
<evidence type="ECO:0000313" key="9">
    <source>
        <dbReference type="EMBL" id="MPY38437.1"/>
    </source>
</evidence>
<keyword evidence="7 8" id="KW-0503">Monooxygenase</keyword>
<dbReference type="PRINTS" id="PR00359">
    <property type="entry name" value="BP450"/>
</dbReference>
<dbReference type="FunFam" id="1.10.630.10:FF:000018">
    <property type="entry name" value="Cytochrome P450 monooxygenase"/>
    <property type="match status" value="1"/>
</dbReference>
<dbReference type="InterPro" id="IPR002397">
    <property type="entry name" value="Cyt_P450_B"/>
</dbReference>
<keyword evidence="3 8" id="KW-0349">Heme</keyword>
<comment type="caution">
    <text evidence="9">The sequence shown here is derived from an EMBL/GenBank/DDBJ whole genome shotgun (WGS) entry which is preliminary data.</text>
</comment>
<evidence type="ECO:0000256" key="8">
    <source>
        <dbReference type="RuleBase" id="RU000461"/>
    </source>
</evidence>
<dbReference type="PRINTS" id="PR00385">
    <property type="entry name" value="P450"/>
</dbReference>
<dbReference type="PANTHER" id="PTHR46696:SF5">
    <property type="entry name" value="CYTOCHROME P450 BJ-1"/>
    <property type="match status" value="1"/>
</dbReference>
<evidence type="ECO:0000256" key="3">
    <source>
        <dbReference type="ARBA" id="ARBA00022617"/>
    </source>
</evidence>
<dbReference type="GO" id="GO:0004497">
    <property type="term" value="F:monooxygenase activity"/>
    <property type="evidence" value="ECO:0007669"/>
    <property type="project" value="UniProtKB-KW"/>
</dbReference>
<evidence type="ECO:0000256" key="7">
    <source>
        <dbReference type="ARBA" id="ARBA00023033"/>
    </source>
</evidence>
<keyword evidence="4 8" id="KW-0479">Metal-binding</keyword>
<dbReference type="AlphaFoldDB" id="A0A5N8VT70"/>
<keyword evidence="5 8" id="KW-0560">Oxidoreductase</keyword>